<organism evidence="2 3">
    <name type="scientific">Peribacillus glennii</name>
    <dbReference type="NCBI Taxonomy" id="2303991"/>
    <lineage>
        <taxon>Bacteria</taxon>
        <taxon>Bacillati</taxon>
        <taxon>Bacillota</taxon>
        <taxon>Bacilli</taxon>
        <taxon>Bacillales</taxon>
        <taxon>Bacillaceae</taxon>
        <taxon>Peribacillus</taxon>
    </lineage>
</organism>
<reference evidence="2 3" key="1">
    <citation type="submission" date="2018-08" db="EMBL/GenBank/DDBJ databases">
        <title>Bacillus chawlae sp. nov., Bacillus glennii sp. nov., and Bacillus saganii sp. nov. Isolated from the Vehicle Assembly Building at Kennedy Space Center where the Viking Spacecraft were Assembled.</title>
        <authorList>
            <person name="Seuylemezian A."/>
            <person name="Vaishampayan P."/>
        </authorList>
    </citation>
    <scope>NUCLEOTIDE SEQUENCE [LARGE SCALE GENOMIC DNA]</scope>
    <source>
        <strain evidence="2 3">V44-8</strain>
    </source>
</reference>
<accession>A0A372L923</accession>
<dbReference type="Proteomes" id="UP000262939">
    <property type="component" value="Unassembled WGS sequence"/>
</dbReference>
<gene>
    <name evidence="2" type="ORF">D0466_19865</name>
</gene>
<evidence type="ECO:0000313" key="3">
    <source>
        <dbReference type="Proteomes" id="UP000262939"/>
    </source>
</evidence>
<feature type="transmembrane region" description="Helical" evidence="1">
    <location>
        <begin position="7"/>
        <end position="26"/>
    </location>
</feature>
<evidence type="ECO:0000256" key="1">
    <source>
        <dbReference type="SAM" id="Phobius"/>
    </source>
</evidence>
<sequence length="70" mass="8231">MYKRFDKIDWILLALAFGVGLLLIFLGYAEKGLHYIPAILFWIVTWIRDTNKKKSKAKSPEKNSHKKDHN</sequence>
<dbReference type="EMBL" id="QVTD01000019">
    <property type="protein sequence ID" value="RFU60983.1"/>
    <property type="molecule type" value="Genomic_DNA"/>
</dbReference>
<keyword evidence="1" id="KW-0472">Membrane</keyword>
<dbReference type="AlphaFoldDB" id="A0A372L923"/>
<keyword evidence="3" id="KW-1185">Reference proteome</keyword>
<comment type="caution">
    <text evidence="2">The sequence shown here is derived from an EMBL/GenBank/DDBJ whole genome shotgun (WGS) entry which is preliminary data.</text>
</comment>
<name>A0A372L923_9BACI</name>
<keyword evidence="1" id="KW-1133">Transmembrane helix</keyword>
<keyword evidence="1" id="KW-0812">Transmembrane</keyword>
<evidence type="ECO:0000313" key="2">
    <source>
        <dbReference type="EMBL" id="RFU60983.1"/>
    </source>
</evidence>
<protein>
    <submittedName>
        <fullName evidence="2">Uncharacterized protein</fullName>
    </submittedName>
</protein>
<proteinExistence type="predicted"/>